<name>A0A1U7CP20_9BACT</name>
<dbReference type="InterPro" id="IPR023614">
    <property type="entry name" value="Porin_dom_sf"/>
</dbReference>
<evidence type="ECO:0000313" key="2">
    <source>
        <dbReference type="EMBL" id="APW60658.1"/>
    </source>
</evidence>
<accession>A0A1U7CP20</accession>
<keyword evidence="3" id="KW-1185">Reference proteome</keyword>
<dbReference type="Proteomes" id="UP000186309">
    <property type="component" value="Chromosome"/>
</dbReference>
<proteinExistence type="predicted"/>
<feature type="region of interest" description="Disordered" evidence="1">
    <location>
        <begin position="74"/>
        <end position="131"/>
    </location>
</feature>
<dbReference type="KEGG" id="pbor:BSF38_02143"/>
<dbReference type="InterPro" id="IPR010870">
    <property type="entry name" value="Porin_O/P"/>
</dbReference>
<evidence type="ECO:0000313" key="3">
    <source>
        <dbReference type="Proteomes" id="UP000186309"/>
    </source>
</evidence>
<dbReference type="STRING" id="1387353.BSF38_02143"/>
<dbReference type="SUPFAM" id="SSF56935">
    <property type="entry name" value="Porins"/>
    <property type="match status" value="1"/>
</dbReference>
<sequence>MFAFSLASVLAALGPNARSQDVPPTPAPAAPMTVEQLAQRLMVMEEMNRKLASELARTTRAHEQEMRQLREKIGELSGRPADAGEEASSNAEVAIPGPMRNDARAADTDPDTPVPDYTEGQFDPFTAAPGYAPTNAAESRRLPLKGTFGPGFQWQTEDEEFRLQVHYESQIEARIWAQSDQVPANGGIFLPRQRIFFNGNITKAIEYELAINRGFGAFNLLNAFVNLHFDDRFEVRIGRFFTPLPYDQYAISNYWLPTPERSLFTTNLSLNRQFGMMGWGYLFDKRLDYAAGVFNGSRNSFESLSNSADFVGYLNARPFQESESLKFARFWNIGSSVAYGYQNQAAVPQSFRIAGGSPNADVPGPGTTPFLILNRDVVERGERLLGSVHSAYFYKGLSLIGEWQYGYGGYASANRPSPVRVPFSGFYLTGGYFLTGEHVDRRARLKPLRPVFPTSKGERRGVGAWEVVGRYSDLRLGEQIFTGGFADPSLWSNQADTTEIGLNWYLNEYLKVYMFWLHGEFGDPVQYRPGGLQKSADMFWMRFQLYF</sequence>
<organism evidence="2 3">
    <name type="scientific">Paludisphaera borealis</name>
    <dbReference type="NCBI Taxonomy" id="1387353"/>
    <lineage>
        <taxon>Bacteria</taxon>
        <taxon>Pseudomonadati</taxon>
        <taxon>Planctomycetota</taxon>
        <taxon>Planctomycetia</taxon>
        <taxon>Isosphaerales</taxon>
        <taxon>Isosphaeraceae</taxon>
        <taxon>Paludisphaera</taxon>
    </lineage>
</organism>
<gene>
    <name evidence="2" type="primary">oprO_1</name>
    <name evidence="2" type="ORF">BSF38_02143</name>
</gene>
<dbReference type="EMBL" id="CP019082">
    <property type="protein sequence ID" value="APW60658.1"/>
    <property type="molecule type" value="Genomic_DNA"/>
</dbReference>
<reference evidence="3" key="1">
    <citation type="submission" date="2016-12" db="EMBL/GenBank/DDBJ databases">
        <title>Comparative genomics of four Isosphaeraceae planctomycetes: a common pool of plasmids and glycoside hydrolase genes.</title>
        <authorList>
            <person name="Ivanova A."/>
        </authorList>
    </citation>
    <scope>NUCLEOTIDE SEQUENCE [LARGE SCALE GENOMIC DNA]</scope>
    <source>
        <strain evidence="3">PX4</strain>
    </source>
</reference>
<protein>
    <submittedName>
        <fullName evidence="2">Porin O</fullName>
    </submittedName>
</protein>
<dbReference type="AlphaFoldDB" id="A0A1U7CP20"/>
<dbReference type="Gene3D" id="2.40.160.10">
    <property type="entry name" value="Porin"/>
    <property type="match status" value="1"/>
</dbReference>
<dbReference type="RefSeq" id="WP_076345447.1">
    <property type="nucleotide sequence ID" value="NZ_CP019082.1"/>
</dbReference>
<dbReference type="OrthoDB" id="9807854at2"/>
<evidence type="ECO:0000256" key="1">
    <source>
        <dbReference type="SAM" id="MobiDB-lite"/>
    </source>
</evidence>
<dbReference type="Pfam" id="PF07396">
    <property type="entry name" value="Porin_O_P"/>
    <property type="match status" value="1"/>
</dbReference>